<keyword evidence="6" id="KW-0255">Endonuclease</keyword>
<gene>
    <name evidence="6" type="ORF">JQN70_12385</name>
</gene>
<accession>A0ABS2CMV0</accession>
<dbReference type="InterPro" id="IPR005135">
    <property type="entry name" value="Endo/exonuclease/phosphatase"/>
</dbReference>
<protein>
    <submittedName>
        <fullName evidence="6">ExeM/NucH family extracellular endonuclease</fullName>
    </submittedName>
</protein>
<dbReference type="Pfam" id="PF13205">
    <property type="entry name" value="Big_5"/>
    <property type="match status" value="1"/>
</dbReference>
<dbReference type="InterPro" id="IPR032812">
    <property type="entry name" value="SbsA_Ig"/>
</dbReference>
<dbReference type="Proteomes" id="UP001430172">
    <property type="component" value="Unassembled WGS sequence"/>
</dbReference>
<dbReference type="Pfam" id="PF00932">
    <property type="entry name" value="LTD"/>
    <property type="match status" value="1"/>
</dbReference>
<evidence type="ECO:0000259" key="5">
    <source>
        <dbReference type="PROSITE" id="PS51841"/>
    </source>
</evidence>
<keyword evidence="7" id="KW-1185">Reference proteome</keyword>
<reference evidence="6" key="1">
    <citation type="submission" date="2021-02" db="EMBL/GenBank/DDBJ databases">
        <title>Phycicoccus sp. MQZ13P-5T, whole genome shotgun sequence.</title>
        <authorList>
            <person name="Tuo L."/>
        </authorList>
    </citation>
    <scope>NUCLEOTIDE SEQUENCE</scope>
    <source>
        <strain evidence="6">MQZ13P-5</strain>
    </source>
</reference>
<feature type="domain" description="PKD" evidence="4">
    <location>
        <begin position="941"/>
        <end position="1000"/>
    </location>
</feature>
<proteinExistence type="predicted"/>
<dbReference type="CDD" id="cd00146">
    <property type="entry name" value="PKD"/>
    <property type="match status" value="1"/>
</dbReference>
<dbReference type="Pfam" id="PF03372">
    <property type="entry name" value="Exo_endo_phos"/>
    <property type="match status" value="1"/>
</dbReference>
<dbReference type="CDD" id="cd04486">
    <property type="entry name" value="YhcR_OBF_like"/>
    <property type="match status" value="1"/>
</dbReference>
<dbReference type="InterPro" id="IPR013783">
    <property type="entry name" value="Ig-like_fold"/>
</dbReference>
<dbReference type="Gene3D" id="2.60.40.10">
    <property type="entry name" value="Immunoglobulins"/>
    <property type="match status" value="1"/>
</dbReference>
<dbReference type="SUPFAM" id="SSF56219">
    <property type="entry name" value="DNase I-like"/>
    <property type="match status" value="1"/>
</dbReference>
<evidence type="ECO:0000256" key="2">
    <source>
        <dbReference type="SAM" id="MobiDB-lite"/>
    </source>
</evidence>
<comment type="caution">
    <text evidence="6">The sequence shown here is derived from an EMBL/GenBank/DDBJ whole genome shotgun (WGS) entry which is preliminary data.</text>
</comment>
<evidence type="ECO:0000259" key="4">
    <source>
        <dbReference type="PROSITE" id="PS50093"/>
    </source>
</evidence>
<dbReference type="Pfam" id="PF18911">
    <property type="entry name" value="PKD_4"/>
    <property type="match status" value="1"/>
</dbReference>
<evidence type="ECO:0000256" key="1">
    <source>
        <dbReference type="ARBA" id="ARBA00022729"/>
    </source>
</evidence>
<name>A0ABS2CMV0_9MICO</name>
<dbReference type="RefSeq" id="WP_204131660.1">
    <property type="nucleotide sequence ID" value="NZ_JAFDVD010000013.1"/>
</dbReference>
<dbReference type="PANTHER" id="PTHR42834:SF1">
    <property type="entry name" value="ENDONUCLEASE_EXONUCLEASE_PHOSPHATASE FAMILY PROTEIN (AFU_ORTHOLOGUE AFUA_3G09210)"/>
    <property type="match status" value="1"/>
</dbReference>
<dbReference type="InterPro" id="IPR035986">
    <property type="entry name" value="PKD_dom_sf"/>
</dbReference>
<feature type="domain" description="LTD" evidence="5">
    <location>
        <begin position="27"/>
        <end position="205"/>
    </location>
</feature>
<dbReference type="Gene3D" id="3.60.10.10">
    <property type="entry name" value="Endonuclease/exonuclease/phosphatase"/>
    <property type="match status" value="1"/>
</dbReference>
<feature type="chain" id="PRO_5045717897" evidence="3">
    <location>
        <begin position="34"/>
        <end position="1097"/>
    </location>
</feature>
<dbReference type="EMBL" id="JAFDVD010000013">
    <property type="protein sequence ID" value="MBM6401191.1"/>
    <property type="molecule type" value="Genomic_DNA"/>
</dbReference>
<sequence length="1097" mass="112492">MNRMPLRRLVVRVAVGALALAAPVALTPTPASAAATDLFFSEYVEGSSSNKAIEIYNGTGTSVDLAAGAYTLALYSNGSATPSRSVALSGTIAAGDVFVAANPSADASITDVADLEDGNVVNWNGDDAIALAKDGVLLDVFGQIGTDPGTQWGSGSTSTLDHTLRRLDTVCAGDPDGSDAFDPSVQWAGFANNTTDGLGSHSASCGGPVVDDSPAVASTSPADGATATPAQSPTVTFTEPVALADGALTLACGGADVPVAVTGGPSTWTVDPEADLAAGASCTLTVHADAVTDVDEVDPPDAMTDDVSTTFTVATQCGADFTSASAIQGTTDTSPLSGQTVTTQGVVVADYEGAAPALRGYYLQDLEGDGDPATSDAVFVFDNGRNEVRRGDVVRVTGQVSEFQGQTQVSSSAVEVCGTGSVEPTEVELPMADAAAYERYEGMLVAFPQTLSVTEHFQLGRFGLVVVSSGGRLRQPTSVAAPGPEAAALRAANTLNRLIIDDTLQNQNPDPIIWGRGGAPLSAENTLRGGDTVTGATGVMTYTWAGNAASGNAYRLRPVDQSGTGIRFEAANPRPTSAPDVGGDVQVVGMNLLNYFNTFTGCAAGTAGAALDCRGANSAAEFERQAAKTVAAMTALDADVFGVNEIENDGYGDTSALADLVGRLNAATAPGTYAYLDVDARTGGTDVLGSDAIKVAMVYKPSVVTPVGDTAVLNTPEFVNGGDAAPRARPSLAQAWKVNATGGVFVVDVNHLKSKGSACEVPDAGDGQGNCNVVRTNSVKALLQWLGTDPTGTGDDDVLLVGDYNSYAKEDPIRTLEEGGFTNLVEKYQGEDAYSYAFDGQWGYLDHALGSPSLVGQVTGVADYHINADEPSVLDYNTEFKSAGQVDSLYAPDQYRVSDHDPVKVGLSPDGPPRVVAGFVDGSVRCGRDNAQLRVTVTDPGDTATVRVAWGDGTTSTVEGVTGERTIGHTYATAGKHTATVTVTDSRGNVVTTTADVVVEYRLDTVPTAGSTLTLPRGVPVPVLATVRQCDGRFVSTTAPVATLTRGGTEVARTSLTAVGPLWIGALRTSGIAKGTYALTVTLPETGQTATSTLRLR</sequence>
<dbReference type="CDD" id="cd10283">
    <property type="entry name" value="MnuA_DNase1-like"/>
    <property type="match status" value="1"/>
</dbReference>
<feature type="signal peptide" evidence="3">
    <location>
        <begin position="1"/>
        <end position="33"/>
    </location>
</feature>
<evidence type="ECO:0000313" key="6">
    <source>
        <dbReference type="EMBL" id="MBM6401191.1"/>
    </source>
</evidence>
<dbReference type="PROSITE" id="PS51841">
    <property type="entry name" value="LTD"/>
    <property type="match status" value="1"/>
</dbReference>
<dbReference type="InterPro" id="IPR006311">
    <property type="entry name" value="TAT_signal"/>
</dbReference>
<dbReference type="SUPFAM" id="SSF49299">
    <property type="entry name" value="PKD domain"/>
    <property type="match status" value="1"/>
</dbReference>
<evidence type="ECO:0000256" key="3">
    <source>
        <dbReference type="SAM" id="SignalP"/>
    </source>
</evidence>
<dbReference type="NCBIfam" id="NF033681">
    <property type="entry name" value="ExeM_NucH_DNase"/>
    <property type="match status" value="1"/>
</dbReference>
<evidence type="ECO:0000313" key="7">
    <source>
        <dbReference type="Proteomes" id="UP001430172"/>
    </source>
</evidence>
<dbReference type="InterPro" id="IPR000601">
    <property type="entry name" value="PKD_dom"/>
</dbReference>
<dbReference type="GO" id="GO:0004519">
    <property type="term" value="F:endonuclease activity"/>
    <property type="evidence" value="ECO:0007669"/>
    <property type="project" value="UniProtKB-KW"/>
</dbReference>
<dbReference type="PROSITE" id="PS50093">
    <property type="entry name" value="PKD"/>
    <property type="match status" value="1"/>
</dbReference>
<keyword evidence="6" id="KW-0540">Nuclease</keyword>
<dbReference type="PROSITE" id="PS51318">
    <property type="entry name" value="TAT"/>
    <property type="match status" value="1"/>
</dbReference>
<keyword evidence="6" id="KW-0378">Hydrolase</keyword>
<dbReference type="PANTHER" id="PTHR42834">
    <property type="entry name" value="ENDONUCLEASE/EXONUCLEASE/PHOSPHATASE FAMILY PROTEIN (AFU_ORTHOLOGUE AFUA_3G09210)"/>
    <property type="match status" value="1"/>
</dbReference>
<keyword evidence="1 3" id="KW-0732">Signal</keyword>
<dbReference type="InterPro" id="IPR047971">
    <property type="entry name" value="ExeM-like"/>
</dbReference>
<dbReference type="InterPro" id="IPR036691">
    <property type="entry name" value="Endo/exonu/phosph_ase_sf"/>
</dbReference>
<dbReference type="InterPro" id="IPR001322">
    <property type="entry name" value="Lamin_tail_dom"/>
</dbReference>
<organism evidence="6 7">
    <name type="scientific">Phycicoccus sonneratiae</name>
    <dbReference type="NCBI Taxonomy" id="2807628"/>
    <lineage>
        <taxon>Bacteria</taxon>
        <taxon>Bacillati</taxon>
        <taxon>Actinomycetota</taxon>
        <taxon>Actinomycetes</taxon>
        <taxon>Micrococcales</taxon>
        <taxon>Intrasporangiaceae</taxon>
        <taxon>Phycicoccus</taxon>
    </lineage>
</organism>
<feature type="region of interest" description="Disordered" evidence="2">
    <location>
        <begin position="200"/>
        <end position="233"/>
    </location>
</feature>